<dbReference type="GeneID" id="115625607"/>
<dbReference type="InterPro" id="IPR013087">
    <property type="entry name" value="Znf_C2H2_type"/>
</dbReference>
<dbReference type="InterPro" id="IPR006612">
    <property type="entry name" value="THAP_Znf"/>
</dbReference>
<evidence type="ECO:0000256" key="9">
    <source>
        <dbReference type="SAM" id="MobiDB-lite"/>
    </source>
</evidence>
<feature type="domain" description="C2H2-type" evidence="10">
    <location>
        <begin position="594"/>
        <end position="621"/>
    </location>
</feature>
<dbReference type="AlphaFoldDB" id="A0A6J2TIV4"/>
<proteinExistence type="predicted"/>
<dbReference type="PROSITE" id="PS50950">
    <property type="entry name" value="ZF_THAP"/>
    <property type="match status" value="1"/>
</dbReference>
<dbReference type="SMART" id="SM00692">
    <property type="entry name" value="DM3"/>
    <property type="match status" value="1"/>
</dbReference>
<dbReference type="SUPFAM" id="SSF57716">
    <property type="entry name" value="Glucocorticoid receptor-like (DNA-binding domain)"/>
    <property type="match status" value="2"/>
</dbReference>
<keyword evidence="1 8" id="KW-0479">Metal-binding</keyword>
<dbReference type="Proteomes" id="UP000504634">
    <property type="component" value="Unplaced"/>
</dbReference>
<evidence type="ECO:0000259" key="12">
    <source>
        <dbReference type="PROSITE" id="PS51915"/>
    </source>
</evidence>
<feature type="binding site" evidence="8">
    <location>
        <position position="233"/>
    </location>
    <ligand>
        <name>Zn(2+)</name>
        <dbReference type="ChEBI" id="CHEBI:29105"/>
    </ligand>
</feature>
<dbReference type="InterPro" id="IPR038441">
    <property type="entry name" value="THAP_Znf_sf"/>
</dbReference>
<evidence type="ECO:0000259" key="10">
    <source>
        <dbReference type="PROSITE" id="PS50157"/>
    </source>
</evidence>
<dbReference type="PROSITE" id="PS00028">
    <property type="entry name" value="ZINC_FINGER_C2H2_1"/>
    <property type="match status" value="6"/>
</dbReference>
<keyword evidence="2" id="KW-0677">Repeat</keyword>
<dbReference type="InterPro" id="IPR012934">
    <property type="entry name" value="Znf_AD"/>
</dbReference>
<dbReference type="Pfam" id="PF00096">
    <property type="entry name" value="zf-C2H2"/>
    <property type="match status" value="2"/>
</dbReference>
<evidence type="ECO:0000256" key="1">
    <source>
        <dbReference type="ARBA" id="ARBA00022723"/>
    </source>
</evidence>
<reference evidence="14" key="1">
    <citation type="submission" date="2025-08" db="UniProtKB">
        <authorList>
            <consortium name="RefSeq"/>
        </authorList>
    </citation>
    <scope>IDENTIFICATION</scope>
    <source>
        <strain evidence="14">11010-0011.00</strain>
        <tissue evidence="14">Whole body</tissue>
    </source>
</reference>
<keyword evidence="5 7" id="KW-0238">DNA-binding</keyword>
<gene>
    <name evidence="14" type="primary">LOC115625607</name>
</gene>
<feature type="domain" description="C2H2-type" evidence="10">
    <location>
        <begin position="622"/>
        <end position="649"/>
    </location>
</feature>
<evidence type="ECO:0000313" key="13">
    <source>
        <dbReference type="Proteomes" id="UP000504634"/>
    </source>
</evidence>
<evidence type="ECO:0000259" key="11">
    <source>
        <dbReference type="PROSITE" id="PS50950"/>
    </source>
</evidence>
<accession>A0A6J2TIV4</accession>
<feature type="domain" description="C2H2-type" evidence="10">
    <location>
        <begin position="466"/>
        <end position="494"/>
    </location>
</feature>
<sequence length="661" mass="76380">MPRCAVHSCENKTRLCNKRISFFGFPKKKQVLKQWLQFCDSDVEINPGTDYICSQHFSPEDIQGTMQWEMGSLSQRTLKPGSIPRFIRNDMDIFDQSCEKVMGHRNNKRNASQKGKRCVSRARKRATTTDINLRGQETELILDESVEEKRRKRVKCSSKKHTLSLPKTKINPLDEMPVDIKSDGDAIELDQELEQVMITNADQNVTEIFSSDNTNNKTEESIYKRERITECTCRICNRYFSADEDAKDLYQDSSSYLLYNIETISGVMIQLLDGLPHYICPNCLSDLDRATTFRENCIRTDQILQLERQQQQDNPHIIKDNAKLDEYGDSKILVQITESSTPELTAEVFTDYVNDSESVYGAQVEIGEKQEPHAAHKIPEGNNSNDPLSVGLGEPNLNSLIQEANGGAEKASPKKRIKKAAKEDKCIPNQNHNYNQKIVCHICGYFTYRSGNFKEHMLRHTRTKNFKCPQCPETFYTNYSKQLHVRVKHNNEKPFNCRYCDRVFTQRASRNYHEKMFHATKKLEEEKKGPVEPQVELPHCCIYCTKSFDTEYTLEHHMKGHNTDTPFKCKHCEERFVSFIEANKHELTHNEQPFVCNICSKGFSGPARLRYHMVKHSDNRPYKCEICSVGFRRRYDLDTHFVSLTHEKKLKQAAGGGSKVT</sequence>
<dbReference type="SMART" id="SM00980">
    <property type="entry name" value="THAP"/>
    <property type="match status" value="1"/>
</dbReference>
<dbReference type="SUPFAM" id="SSF57667">
    <property type="entry name" value="beta-beta-alpha zinc fingers"/>
    <property type="match status" value="4"/>
</dbReference>
<evidence type="ECO:0000256" key="2">
    <source>
        <dbReference type="ARBA" id="ARBA00022737"/>
    </source>
</evidence>
<evidence type="ECO:0000256" key="4">
    <source>
        <dbReference type="ARBA" id="ARBA00022833"/>
    </source>
</evidence>
<feature type="binding site" evidence="8">
    <location>
        <position position="280"/>
    </location>
    <ligand>
        <name>Zn(2+)</name>
        <dbReference type="ChEBI" id="CHEBI:29105"/>
    </ligand>
</feature>
<feature type="domain" description="C2H2-type" evidence="10">
    <location>
        <begin position="495"/>
        <end position="523"/>
    </location>
</feature>
<feature type="binding site" evidence="8">
    <location>
        <position position="283"/>
    </location>
    <ligand>
        <name>Zn(2+)</name>
        <dbReference type="ChEBI" id="CHEBI:29105"/>
    </ligand>
</feature>
<evidence type="ECO:0000256" key="3">
    <source>
        <dbReference type="ARBA" id="ARBA00022771"/>
    </source>
</evidence>
<dbReference type="Gene3D" id="3.30.160.60">
    <property type="entry name" value="Classic Zinc Finger"/>
    <property type="match status" value="5"/>
</dbReference>
<evidence type="ECO:0000256" key="5">
    <source>
        <dbReference type="ARBA" id="ARBA00023125"/>
    </source>
</evidence>
<dbReference type="PANTHER" id="PTHR24379">
    <property type="entry name" value="KRAB AND ZINC FINGER DOMAIN-CONTAINING"/>
    <property type="match status" value="1"/>
</dbReference>
<dbReference type="GO" id="GO:0008270">
    <property type="term" value="F:zinc ion binding"/>
    <property type="evidence" value="ECO:0007669"/>
    <property type="project" value="UniProtKB-UniRule"/>
</dbReference>
<organism evidence="13 14">
    <name type="scientific">Drosophila lebanonensis</name>
    <name type="common">Fruit fly</name>
    <name type="synonym">Scaptodrosophila lebanonensis</name>
    <dbReference type="NCBI Taxonomy" id="7225"/>
    <lineage>
        <taxon>Eukaryota</taxon>
        <taxon>Metazoa</taxon>
        <taxon>Ecdysozoa</taxon>
        <taxon>Arthropoda</taxon>
        <taxon>Hexapoda</taxon>
        <taxon>Insecta</taxon>
        <taxon>Pterygota</taxon>
        <taxon>Neoptera</taxon>
        <taxon>Endopterygota</taxon>
        <taxon>Diptera</taxon>
        <taxon>Brachycera</taxon>
        <taxon>Muscomorpha</taxon>
        <taxon>Ephydroidea</taxon>
        <taxon>Drosophilidae</taxon>
        <taxon>Scaptodrosophila</taxon>
    </lineage>
</organism>
<dbReference type="PANTHER" id="PTHR24379:SF127">
    <property type="entry name" value="BLOODY FINGERS-RELATED"/>
    <property type="match status" value="1"/>
</dbReference>
<dbReference type="GO" id="GO:0005634">
    <property type="term" value="C:nucleus"/>
    <property type="evidence" value="ECO:0007669"/>
    <property type="project" value="InterPro"/>
</dbReference>
<dbReference type="PROSITE" id="PS50157">
    <property type="entry name" value="ZINC_FINGER_C2H2_2"/>
    <property type="match status" value="6"/>
</dbReference>
<evidence type="ECO:0000256" key="7">
    <source>
        <dbReference type="PROSITE-ProRule" id="PRU00309"/>
    </source>
</evidence>
<keyword evidence="13" id="KW-1185">Reference proteome</keyword>
<feature type="region of interest" description="Disordered" evidence="9">
    <location>
        <begin position="371"/>
        <end position="395"/>
    </location>
</feature>
<dbReference type="GO" id="GO:0000981">
    <property type="term" value="F:DNA-binding transcription factor activity, RNA polymerase II-specific"/>
    <property type="evidence" value="ECO:0007669"/>
    <property type="project" value="TreeGrafter"/>
</dbReference>
<dbReference type="SMART" id="SM00355">
    <property type="entry name" value="ZnF_C2H2"/>
    <property type="match status" value="7"/>
</dbReference>
<dbReference type="Gene3D" id="6.20.210.20">
    <property type="entry name" value="THAP domain"/>
    <property type="match status" value="1"/>
</dbReference>
<dbReference type="RefSeq" id="XP_030376601.1">
    <property type="nucleotide sequence ID" value="XM_030520741.1"/>
</dbReference>
<feature type="binding site" evidence="8">
    <location>
        <position position="236"/>
    </location>
    <ligand>
        <name>Zn(2+)</name>
        <dbReference type="ChEBI" id="CHEBI:29105"/>
    </ligand>
</feature>
<dbReference type="InterPro" id="IPR036236">
    <property type="entry name" value="Znf_C2H2_sf"/>
</dbReference>
<feature type="domain" description="ZAD" evidence="12">
    <location>
        <begin position="231"/>
        <end position="307"/>
    </location>
</feature>
<dbReference type="Pfam" id="PF07776">
    <property type="entry name" value="zf-AD"/>
    <property type="match status" value="1"/>
</dbReference>
<feature type="domain" description="THAP-type" evidence="11">
    <location>
        <begin position="1"/>
        <end position="87"/>
    </location>
</feature>
<keyword evidence="4 8" id="KW-0862">Zinc</keyword>
<dbReference type="GO" id="GO:0000977">
    <property type="term" value="F:RNA polymerase II transcription regulatory region sequence-specific DNA binding"/>
    <property type="evidence" value="ECO:0007669"/>
    <property type="project" value="TreeGrafter"/>
</dbReference>
<protein>
    <submittedName>
        <fullName evidence="14">Zinc finger protein 2 homolog isoform X1</fullName>
    </submittedName>
</protein>
<dbReference type="SMART" id="SM00868">
    <property type="entry name" value="zf-AD"/>
    <property type="match status" value="1"/>
</dbReference>
<dbReference type="Gene3D" id="3.40.1800.20">
    <property type="match status" value="1"/>
</dbReference>
<dbReference type="Pfam" id="PF05485">
    <property type="entry name" value="THAP"/>
    <property type="match status" value="1"/>
</dbReference>
<evidence type="ECO:0000256" key="6">
    <source>
        <dbReference type="PROSITE-ProRule" id="PRU00042"/>
    </source>
</evidence>
<feature type="domain" description="C2H2-type" evidence="10">
    <location>
        <begin position="567"/>
        <end position="594"/>
    </location>
</feature>
<evidence type="ECO:0000256" key="8">
    <source>
        <dbReference type="PROSITE-ProRule" id="PRU01263"/>
    </source>
</evidence>
<evidence type="ECO:0000313" key="14">
    <source>
        <dbReference type="RefSeq" id="XP_030376601.1"/>
    </source>
</evidence>
<dbReference type="PROSITE" id="PS51915">
    <property type="entry name" value="ZAD"/>
    <property type="match status" value="1"/>
</dbReference>
<name>A0A6J2TIV4_DROLE</name>
<feature type="domain" description="C2H2-type" evidence="10">
    <location>
        <begin position="539"/>
        <end position="566"/>
    </location>
</feature>
<keyword evidence="3 6" id="KW-0863">Zinc-finger</keyword>
<dbReference type="OrthoDB" id="4327074at2759"/>